<dbReference type="Proteomes" id="UP000005384">
    <property type="component" value="Unassembled WGS sequence"/>
</dbReference>
<feature type="transmembrane region" description="Helical" evidence="1">
    <location>
        <begin position="226"/>
        <end position="248"/>
    </location>
</feature>
<proteinExistence type="predicted"/>
<comment type="caution">
    <text evidence="2">The sequence shown here is derived from an EMBL/GenBank/DDBJ whole genome shotgun (WGS) entry which is preliminary data.</text>
</comment>
<feature type="transmembrane region" description="Helical" evidence="1">
    <location>
        <begin position="188"/>
        <end position="206"/>
    </location>
</feature>
<feature type="transmembrane region" description="Helical" evidence="1">
    <location>
        <begin position="160"/>
        <end position="181"/>
    </location>
</feature>
<reference evidence="2 3" key="1">
    <citation type="submission" date="2011-08" db="EMBL/GenBank/DDBJ databases">
        <title>The Genome Sequence of Clostridium hathewayi WAL-18680.</title>
        <authorList>
            <consortium name="The Broad Institute Genome Sequencing Platform"/>
            <person name="Earl A."/>
            <person name="Ward D."/>
            <person name="Feldgarden M."/>
            <person name="Gevers D."/>
            <person name="Finegold S.M."/>
            <person name="Summanen P.H."/>
            <person name="Molitoris D.R."/>
            <person name="Song M."/>
            <person name="Daigneault M."/>
            <person name="Allen-Vercoe E."/>
            <person name="Young S.K."/>
            <person name="Zeng Q."/>
            <person name="Gargeya S."/>
            <person name="Fitzgerald M."/>
            <person name="Haas B."/>
            <person name="Abouelleil A."/>
            <person name="Alvarado L."/>
            <person name="Arachchi H.M."/>
            <person name="Berlin A."/>
            <person name="Brown A."/>
            <person name="Chapman S.B."/>
            <person name="Chen Z."/>
            <person name="Dunbar C."/>
            <person name="Freedman E."/>
            <person name="Gearin G."/>
            <person name="Gellesch M."/>
            <person name="Goldberg J."/>
            <person name="Griggs A."/>
            <person name="Gujja S."/>
            <person name="Heiman D."/>
            <person name="Howarth C."/>
            <person name="Larson L."/>
            <person name="Lui A."/>
            <person name="MacDonald P.J.P."/>
            <person name="Montmayeur A."/>
            <person name="Murphy C."/>
            <person name="Neiman D."/>
            <person name="Pearson M."/>
            <person name="Priest M."/>
            <person name="Roberts A."/>
            <person name="Saif S."/>
            <person name="Shea T."/>
            <person name="Shenoy N."/>
            <person name="Sisk P."/>
            <person name="Stolte C."/>
            <person name="Sykes S."/>
            <person name="Wortman J."/>
            <person name="Nusbaum C."/>
            <person name="Birren B."/>
        </authorList>
    </citation>
    <scope>NUCLEOTIDE SEQUENCE [LARGE SCALE GENOMIC DNA]</scope>
    <source>
        <strain evidence="2 3">WAL-18680</strain>
    </source>
</reference>
<keyword evidence="1" id="KW-0472">Membrane</keyword>
<dbReference type="EMBL" id="ADLN01000124">
    <property type="protein sequence ID" value="EHI57159.1"/>
    <property type="molecule type" value="Genomic_DNA"/>
</dbReference>
<dbReference type="RefSeq" id="WP_006782842.1">
    <property type="nucleotide sequence ID" value="NZ_CP040506.1"/>
</dbReference>
<accession>G5IMX6</accession>
<protein>
    <submittedName>
        <fullName evidence="2">Uncharacterized protein</fullName>
    </submittedName>
</protein>
<dbReference type="HOGENOM" id="CLU_1080841_0_0_9"/>
<gene>
    <name evidence="2" type="ORF">HMPREF9473_04854</name>
</gene>
<organism evidence="2 3">
    <name type="scientific">Hungatella hathewayi WAL-18680</name>
    <dbReference type="NCBI Taxonomy" id="742737"/>
    <lineage>
        <taxon>Bacteria</taxon>
        <taxon>Bacillati</taxon>
        <taxon>Bacillota</taxon>
        <taxon>Clostridia</taxon>
        <taxon>Lachnospirales</taxon>
        <taxon>Lachnospiraceae</taxon>
        <taxon>Hungatella</taxon>
    </lineage>
</organism>
<evidence type="ECO:0000256" key="1">
    <source>
        <dbReference type="SAM" id="Phobius"/>
    </source>
</evidence>
<evidence type="ECO:0000313" key="2">
    <source>
        <dbReference type="EMBL" id="EHI57159.1"/>
    </source>
</evidence>
<keyword evidence="3" id="KW-1185">Reference proteome</keyword>
<name>G5IMX6_9FIRM</name>
<keyword evidence="1" id="KW-1133">Transmembrane helix</keyword>
<dbReference type="PATRIC" id="fig|742737.3.peg.4838"/>
<keyword evidence="1" id="KW-0812">Transmembrane</keyword>
<evidence type="ECO:0000313" key="3">
    <source>
        <dbReference type="Proteomes" id="UP000005384"/>
    </source>
</evidence>
<dbReference type="OrthoDB" id="1897543at2"/>
<dbReference type="AlphaFoldDB" id="G5IMX6"/>
<sequence length="257" mass="29873">MKKIISVLFLYIVFANSVPGVSALASQRNDSTEEDIIMSEYLLPLLKAFKNEDMEMMYELWVEQPVTDENDEFFEQFFGQWNGRAWTSIEKQGEKKRPAKAPAPSAVEYYYLVMCGNEEVDMAFSISDTSKKIDSIKFECDTQQITGTLDTWRQFNLAQWLFTGLAVVEFVITLYVAALCIKRRNRLWGLWLLFIFFFYAGIALFIQDDLIVSFYIRTLMLPKLLMIQDGGMKAYFSVPIGAIVYYNVYIRKKHAQE</sequence>